<gene>
    <name evidence="2" type="ORF">ADL15_20945</name>
</gene>
<evidence type="ECO:0000313" key="2">
    <source>
        <dbReference type="EMBL" id="KUL31975.1"/>
    </source>
</evidence>
<keyword evidence="3" id="KW-1185">Reference proteome</keyword>
<organism evidence="2 3">
    <name type="scientific">Actinoplanes awajinensis subsp. mycoplanecinus</name>
    <dbReference type="NCBI Taxonomy" id="135947"/>
    <lineage>
        <taxon>Bacteria</taxon>
        <taxon>Bacillati</taxon>
        <taxon>Actinomycetota</taxon>
        <taxon>Actinomycetes</taxon>
        <taxon>Micromonosporales</taxon>
        <taxon>Micromonosporaceae</taxon>
        <taxon>Actinoplanes</taxon>
    </lineage>
</organism>
<dbReference type="EMBL" id="LLZH01000189">
    <property type="protein sequence ID" value="KUL31975.1"/>
    <property type="molecule type" value="Genomic_DNA"/>
</dbReference>
<dbReference type="Proteomes" id="UP000053244">
    <property type="component" value="Unassembled WGS sequence"/>
</dbReference>
<accession>A0A124GAE3</accession>
<evidence type="ECO:0000313" key="3">
    <source>
        <dbReference type="Proteomes" id="UP000053244"/>
    </source>
</evidence>
<proteinExistence type="predicted"/>
<evidence type="ECO:0000256" key="1">
    <source>
        <dbReference type="SAM" id="MobiDB-lite"/>
    </source>
</evidence>
<dbReference type="AlphaFoldDB" id="A0A124GAE3"/>
<feature type="compositionally biased region" description="Low complexity" evidence="1">
    <location>
        <begin position="55"/>
        <end position="68"/>
    </location>
</feature>
<dbReference type="RefSeq" id="WP_067693702.1">
    <property type="nucleotide sequence ID" value="NZ_LLZH01000189.1"/>
</dbReference>
<protein>
    <submittedName>
        <fullName evidence="2">Uncharacterized protein</fullName>
    </submittedName>
</protein>
<feature type="region of interest" description="Disordered" evidence="1">
    <location>
        <begin position="53"/>
        <end position="79"/>
    </location>
</feature>
<comment type="caution">
    <text evidence="2">The sequence shown here is derived from an EMBL/GenBank/DDBJ whole genome shotgun (WGS) entry which is preliminary data.</text>
</comment>
<reference evidence="2 3" key="1">
    <citation type="submission" date="2015-10" db="EMBL/GenBank/DDBJ databases">
        <authorList>
            <person name="Gilbert D.G."/>
        </authorList>
    </citation>
    <scope>NUCLEOTIDE SEQUENCE [LARGE SCALE GENOMIC DNA]</scope>
    <source>
        <strain evidence="2 3">NRRL B-16712</strain>
    </source>
</reference>
<name>A0A124GAE3_9ACTN</name>
<sequence>MASISAISSSSSSGYDTAKATLVAAQQKLAADTAAKAEAKVISEDKAEVTRSQKAVAQAQQSTGSSAAPVAPGRLDVTV</sequence>